<feature type="transmembrane region" description="Helical" evidence="8">
    <location>
        <begin position="130"/>
        <end position="152"/>
    </location>
</feature>
<feature type="transmembrane region" description="Helical" evidence="8">
    <location>
        <begin position="294"/>
        <end position="311"/>
    </location>
</feature>
<dbReference type="InterPro" id="IPR010920">
    <property type="entry name" value="LSM_dom_sf"/>
</dbReference>
<dbReference type="PANTHER" id="PTHR30460:SF0">
    <property type="entry name" value="MODERATE CONDUCTANCE MECHANOSENSITIVE CHANNEL YBIO"/>
    <property type="match status" value="1"/>
</dbReference>
<dbReference type="PATRIC" id="fig|106634.4.peg.1105"/>
<evidence type="ECO:0000313" key="15">
    <source>
        <dbReference type="Proteomes" id="UP000064201"/>
    </source>
</evidence>
<evidence type="ECO:0000259" key="11">
    <source>
        <dbReference type="Pfam" id="PF21082"/>
    </source>
</evidence>
<evidence type="ECO:0000259" key="13">
    <source>
        <dbReference type="Pfam" id="PF25392"/>
    </source>
</evidence>
<feature type="transmembrane region" description="Helical" evidence="8">
    <location>
        <begin position="459"/>
        <end position="482"/>
    </location>
</feature>
<feature type="transmembrane region" description="Helical" evidence="8">
    <location>
        <begin position="221"/>
        <end position="242"/>
    </location>
</feature>
<dbReference type="InterPro" id="IPR011014">
    <property type="entry name" value="MscS_channel_TM-2"/>
</dbReference>
<keyword evidence="9" id="KW-0732">Signal</keyword>
<dbReference type="Pfam" id="PF25392">
    <property type="entry name" value="MS_channel_TM1"/>
    <property type="match status" value="1"/>
</dbReference>
<dbReference type="InterPro" id="IPR011066">
    <property type="entry name" value="MscS_channel_C_sf"/>
</dbReference>
<dbReference type="KEGG" id="tvr:TVD_05405"/>
<feature type="transmembrane region" description="Helical" evidence="8">
    <location>
        <begin position="332"/>
        <end position="358"/>
    </location>
</feature>
<dbReference type="GO" id="GO:0005886">
    <property type="term" value="C:plasma membrane"/>
    <property type="evidence" value="ECO:0007669"/>
    <property type="project" value="UniProtKB-SubCell"/>
</dbReference>
<dbReference type="SUPFAM" id="SSF50182">
    <property type="entry name" value="Sm-like ribonucleoproteins"/>
    <property type="match status" value="1"/>
</dbReference>
<comment type="similarity">
    <text evidence="2">Belongs to the MscS (TC 1.A.23) family.</text>
</comment>
<dbReference type="Gene3D" id="1.10.287.1260">
    <property type="match status" value="1"/>
</dbReference>
<dbReference type="PANTHER" id="PTHR30460">
    <property type="entry name" value="MODERATE CONDUCTANCE MECHANOSENSITIVE CHANNEL YBIO"/>
    <property type="match status" value="1"/>
</dbReference>
<evidence type="ECO:0000256" key="9">
    <source>
        <dbReference type="SAM" id="SignalP"/>
    </source>
</evidence>
<evidence type="ECO:0000313" key="14">
    <source>
        <dbReference type="EMBL" id="AKJ94835.1"/>
    </source>
</evidence>
<dbReference type="AlphaFoldDB" id="A0A0G3G0W0"/>
<dbReference type="RefSeq" id="WP_047251007.1">
    <property type="nucleotide sequence ID" value="NZ_CP011367.1"/>
</dbReference>
<dbReference type="InterPro" id="IPR057485">
    <property type="entry name" value="YbiO-like_TM1"/>
</dbReference>
<comment type="subcellular location">
    <subcellularLocation>
        <location evidence="1">Cell membrane</location>
        <topology evidence="1">Multi-pass membrane protein</topology>
    </subcellularLocation>
</comment>
<evidence type="ECO:0000256" key="1">
    <source>
        <dbReference type="ARBA" id="ARBA00004651"/>
    </source>
</evidence>
<dbReference type="InterPro" id="IPR049142">
    <property type="entry name" value="MS_channel_1st"/>
</dbReference>
<sequence>MTHLRAPRIDFSRLLVLVALLLILPLGAASAQDTGQQDSGSDLRQMLIDALENEEAREDLLEALRSGDGSSAKDAATDDLPVETGDSESVARQIAQLTQSLAEGTVAEVRALSDIATDIAERVRAIEPTVFGVAVLDLAIIIVFTVAVFLVLRRMGAPLFTALDRWALNAAEHMRLMRALPAVFLAAAIDFLVVILAWLAGYALALFVLGDTGEMNTRHSLFLNAFLLIEVTKAALRLIFATRYHGLRLLPMAGDEAAYWNAWLARIVGYIGYGLLLLVPIANNQISSEAGRSLGLIVMLTAFLYAAVIILQNRTRVHDRLMALANRTQFTFTRILVSMLANFWHWIALIYFLALAVVSITRPEDALPFMAKATGQTLLAIFVGIFVANLLTQLIGRRIRVPEETREKFPSLELRLNSYIPNALKVMRLVILLIVLAVVADAWGAFSLTTWLASDMGMAVLGTAISVALILLGVLAIWLVFASWIEHRMNPNTGGGQPTAREATLLTIFRNAMAIVLIVMTTMIVLAEIGVNIGPLLAGAGVLGLAVGFGAQKLVQDVITGVFIQLENAINVGDVVTVAGTTGTVERLTIRSLGVRDLSGTYHLIPFSSVDAVANYMREYGYHVGEYGVAYREDIDEVIVRLREAFEELKADPVQGPNILDEMEVHGVTALADSSVNVRIRIKALPGTQFGLGRAFNRLVKRHFDAAGIEIPFPHQTIYFGREKDGGAPAANLRLLQDKPANEQDGDDYSDDRRARPNPKHKGDYDEADD</sequence>
<dbReference type="GO" id="GO:0008381">
    <property type="term" value="F:mechanosensitive monoatomic ion channel activity"/>
    <property type="evidence" value="ECO:0007669"/>
    <property type="project" value="InterPro"/>
</dbReference>
<feature type="domain" description="Mechanosensitive ion channel transmembrane helices 2/3" evidence="12">
    <location>
        <begin position="514"/>
        <end position="552"/>
    </location>
</feature>
<dbReference type="STRING" id="106634.TVD_05405"/>
<evidence type="ECO:0000256" key="8">
    <source>
        <dbReference type="SAM" id="Phobius"/>
    </source>
</evidence>
<dbReference type="InterPro" id="IPR045276">
    <property type="entry name" value="YbiO_bact"/>
</dbReference>
<protein>
    <submittedName>
        <fullName evidence="14">Mechanosensitive ion channel protein MscS</fullName>
    </submittedName>
</protein>
<feature type="transmembrane region" description="Helical" evidence="8">
    <location>
        <begin position="378"/>
        <end position="396"/>
    </location>
</feature>
<feature type="transmembrane region" description="Helical" evidence="8">
    <location>
        <begin position="429"/>
        <end position="453"/>
    </location>
</feature>
<feature type="chain" id="PRO_5002553857" evidence="9">
    <location>
        <begin position="32"/>
        <end position="770"/>
    </location>
</feature>
<evidence type="ECO:0000256" key="2">
    <source>
        <dbReference type="ARBA" id="ARBA00008017"/>
    </source>
</evidence>
<dbReference type="Proteomes" id="UP000064201">
    <property type="component" value="Chromosome"/>
</dbReference>
<organism evidence="14 15">
    <name type="scientific">Thioalkalivibrio versutus</name>
    <dbReference type="NCBI Taxonomy" id="106634"/>
    <lineage>
        <taxon>Bacteria</taxon>
        <taxon>Pseudomonadati</taxon>
        <taxon>Pseudomonadota</taxon>
        <taxon>Gammaproteobacteria</taxon>
        <taxon>Chromatiales</taxon>
        <taxon>Ectothiorhodospiraceae</taxon>
        <taxon>Thioalkalivibrio</taxon>
    </lineage>
</organism>
<dbReference type="SUPFAM" id="SSF82689">
    <property type="entry name" value="Mechanosensitive channel protein MscS (YggB), C-terminal domain"/>
    <property type="match status" value="1"/>
</dbReference>
<evidence type="ECO:0000256" key="3">
    <source>
        <dbReference type="ARBA" id="ARBA00022475"/>
    </source>
</evidence>
<evidence type="ECO:0000256" key="4">
    <source>
        <dbReference type="ARBA" id="ARBA00022692"/>
    </source>
</evidence>
<keyword evidence="5 8" id="KW-1133">Transmembrane helix</keyword>
<dbReference type="Gene3D" id="3.30.70.100">
    <property type="match status" value="1"/>
</dbReference>
<gene>
    <name evidence="14" type="ORF">TVD_05405</name>
</gene>
<dbReference type="InterPro" id="IPR023408">
    <property type="entry name" value="MscS_beta-dom_sf"/>
</dbReference>
<evidence type="ECO:0000259" key="10">
    <source>
        <dbReference type="Pfam" id="PF00924"/>
    </source>
</evidence>
<evidence type="ECO:0000256" key="7">
    <source>
        <dbReference type="SAM" id="MobiDB-lite"/>
    </source>
</evidence>
<accession>A0A0G3G0W0</accession>
<feature type="compositionally biased region" description="Basic and acidic residues" evidence="7">
    <location>
        <begin position="751"/>
        <end position="770"/>
    </location>
</feature>
<feature type="region of interest" description="Disordered" evidence="7">
    <location>
        <begin position="730"/>
        <end position="770"/>
    </location>
</feature>
<dbReference type="Gene3D" id="2.30.30.60">
    <property type="match status" value="1"/>
</dbReference>
<feature type="transmembrane region" description="Helical" evidence="8">
    <location>
        <begin position="182"/>
        <end position="209"/>
    </location>
</feature>
<feature type="transmembrane region" description="Helical" evidence="8">
    <location>
        <begin position="503"/>
        <end position="527"/>
    </location>
</feature>
<proteinExistence type="inferred from homology"/>
<feature type="transmembrane region" description="Helical" evidence="8">
    <location>
        <begin position="533"/>
        <end position="551"/>
    </location>
</feature>
<feature type="domain" description="Mechanosensitive ion channel MscS C-terminal" evidence="11">
    <location>
        <begin position="627"/>
        <end position="711"/>
    </location>
</feature>
<dbReference type="OrthoDB" id="6500477at2"/>
<dbReference type="SUPFAM" id="SSF82861">
    <property type="entry name" value="Mechanosensitive channel protein MscS (YggB), transmembrane region"/>
    <property type="match status" value="1"/>
</dbReference>
<keyword evidence="4 8" id="KW-0812">Transmembrane</keyword>
<dbReference type="InterPro" id="IPR006685">
    <property type="entry name" value="MscS_channel_2nd"/>
</dbReference>
<evidence type="ECO:0000256" key="5">
    <source>
        <dbReference type="ARBA" id="ARBA00022989"/>
    </source>
</evidence>
<feature type="domain" description="Moderate conductance mechanosensitive channel YbiO-like transmembrane helix 1" evidence="13">
    <location>
        <begin position="373"/>
        <end position="451"/>
    </location>
</feature>
<dbReference type="InterPro" id="IPR049278">
    <property type="entry name" value="MS_channel_C"/>
</dbReference>
<evidence type="ECO:0000256" key="6">
    <source>
        <dbReference type="ARBA" id="ARBA00023136"/>
    </source>
</evidence>
<feature type="transmembrane region" description="Helical" evidence="8">
    <location>
        <begin position="263"/>
        <end position="282"/>
    </location>
</feature>
<feature type="domain" description="Mechanosensitive ion channel MscS" evidence="10">
    <location>
        <begin position="554"/>
        <end position="616"/>
    </location>
</feature>
<dbReference type="Pfam" id="PF21088">
    <property type="entry name" value="MS_channel_1st"/>
    <property type="match status" value="1"/>
</dbReference>
<name>A0A0G3G0W0_9GAMM</name>
<reference evidence="14 15" key="1">
    <citation type="submission" date="2015-04" db="EMBL/GenBank/DDBJ databases">
        <title>Complete Sequence for the Genome of the Thioalkalivibrio versutus D301.</title>
        <authorList>
            <person name="Mu T."/>
            <person name="Zhou J."/>
            <person name="Xu X."/>
        </authorList>
    </citation>
    <scope>NUCLEOTIDE SEQUENCE [LARGE SCALE GENOMIC DNA]</scope>
    <source>
        <strain evidence="14 15">D301</strain>
    </source>
</reference>
<evidence type="ECO:0000259" key="12">
    <source>
        <dbReference type="Pfam" id="PF21088"/>
    </source>
</evidence>
<keyword evidence="15" id="KW-1185">Reference proteome</keyword>
<keyword evidence="3" id="KW-1003">Cell membrane</keyword>
<keyword evidence="6 8" id="KW-0472">Membrane</keyword>
<dbReference type="Pfam" id="PF21082">
    <property type="entry name" value="MS_channel_3rd"/>
    <property type="match status" value="1"/>
</dbReference>
<dbReference type="Pfam" id="PF00924">
    <property type="entry name" value="MS_channel_2nd"/>
    <property type="match status" value="1"/>
</dbReference>
<feature type="signal peptide" evidence="9">
    <location>
        <begin position="1"/>
        <end position="31"/>
    </location>
</feature>
<dbReference type="EMBL" id="CP011367">
    <property type="protein sequence ID" value="AKJ94835.1"/>
    <property type="molecule type" value="Genomic_DNA"/>
</dbReference>